<name>A0A5U8Y2A9_SALMU</name>
<protein>
    <submittedName>
        <fullName evidence="1">Uncharacterized protein</fullName>
    </submittedName>
</protein>
<dbReference type="EMBL" id="AAGUDP010000073">
    <property type="protein sequence ID" value="EBS0566361.1"/>
    <property type="molecule type" value="Genomic_DNA"/>
</dbReference>
<sequence>MAIKDLMNYPGENSWFDQLWLTTVEDNLSYLMTVNNVQALNVDPIAHEHFKHNFHGYLRENVTEQRKYWYVIMRCNNMRSPLEFDDKFDYIIWPKLDVIDRLHDIYLASLPNTN</sequence>
<reference evidence="1" key="1">
    <citation type="submission" date="2018-07" db="EMBL/GenBank/DDBJ databases">
        <authorList>
            <person name="Ashton P.M."/>
            <person name="Dallman T."/>
            <person name="Nair S."/>
            <person name="De Pinna E."/>
            <person name="Peters T."/>
            <person name="Grant K."/>
        </authorList>
    </citation>
    <scope>NUCLEOTIDE SEQUENCE</scope>
    <source>
        <strain evidence="1">142535</strain>
    </source>
</reference>
<proteinExistence type="predicted"/>
<dbReference type="AlphaFoldDB" id="A0A5U8Y2A9"/>
<organism evidence="1">
    <name type="scientific">Salmonella muenchen</name>
    <dbReference type="NCBI Taxonomy" id="596"/>
    <lineage>
        <taxon>Bacteria</taxon>
        <taxon>Pseudomonadati</taxon>
        <taxon>Pseudomonadota</taxon>
        <taxon>Gammaproteobacteria</taxon>
        <taxon>Enterobacterales</taxon>
        <taxon>Enterobacteriaceae</taxon>
        <taxon>Salmonella</taxon>
    </lineage>
</organism>
<evidence type="ECO:0000313" key="1">
    <source>
        <dbReference type="EMBL" id="EBS0566361.1"/>
    </source>
</evidence>
<comment type="caution">
    <text evidence="1">The sequence shown here is derived from an EMBL/GenBank/DDBJ whole genome shotgun (WGS) entry which is preliminary data.</text>
</comment>
<accession>A0A5U8Y2A9</accession>
<gene>
    <name evidence="1" type="ORF">DTU56_25175</name>
</gene>